<proteinExistence type="predicted"/>
<dbReference type="EMBL" id="CP060724">
    <property type="protein sequence ID" value="QNN75780.1"/>
    <property type="molecule type" value="Genomic_DNA"/>
</dbReference>
<dbReference type="InterPro" id="IPR013783">
    <property type="entry name" value="Ig-like_fold"/>
</dbReference>
<accession>A0A7G9T6Q5</accession>
<protein>
    <recommendedName>
        <fullName evidence="4">Prealbumin-like fold domain-containing protein</fullName>
    </recommendedName>
</protein>
<evidence type="ECO:0008006" key="4">
    <source>
        <dbReference type="Google" id="ProtNLM"/>
    </source>
</evidence>
<dbReference type="AlphaFoldDB" id="A0A7G9T6Q5"/>
<sequence>MKQEINKRLAVFLLTCFVGMTGWLLSPVCSAATLAQRPTMTDVVIHSVTDFSSKAAINRAMYWGNGTENGFSEAVARYDADTNYESDWRVSEGNTYRALRIPDDVVHLHIDKNGHESTPTVSKTVLGTLSGGVTPDGKEKVIRWSDVLLPVKVDQQYGGTYTVKNYDAGENTTSAYTIQYQDYNGQASVAYITALRTIIRTFVVDYWQKHALSENQVRIISEPTDKNGQTHLHLANGQWIIFQTLRENENPDLQSTLSVPIFLNLPMLNPMATSIKDQHYYFDNAATPLHIYAKQYDPAEVKVTKKNANDGSSMAGAQFLMVRVSDWQNNLVGLNQLIKQVIPEINADPKHSKQIMTKYLGSFVGPKGNPLWSIASTDKSGVALFTSENTEGYNVPEAGEKYYISEIHAPDGYMVDMIHSSDSVSGYEDIHEVECQKIRDPNGGYETSAIIGVGATEFQDFDVPTVDKAVKVNDRTFGLHQANSGDDSEGVARGNNFQWLINTEINRNIETWSQFDLFDTTPYATNWSDMQVALTYRDAKNVLQRIPLYAIEQHFFQRDATGIAHLEHATGHGLFYSTNPAGAVVNGQYIPYVPEVAPTIKPLDSSLPSDATVEISGKTSYYQMTTDGRTIDTAHKPENGFALMRTNGALRQWLSAKMYQLLADGIQPDSCQLEWTIDAFANTAAQAGDLVNSVELRYATEYEHGVDTDRTHTFVAGWEIAKTNGTPKISHQRIVNGLAGAGFNLAYRVTPKNLTTIIANCYDAQHYPNYQNTASLSELEQLKKDVLAGKPRWVYFMHLDVKNEQPMVNMTTTDHDAMGDVIWTLKSENATTHLSGQDGYLQYCGLASGDYELIETTAPLVFSE</sequence>
<name>A0A7G9T6Q5_9LACO</name>
<feature type="signal peptide" evidence="1">
    <location>
        <begin position="1"/>
        <end position="31"/>
    </location>
</feature>
<evidence type="ECO:0000313" key="3">
    <source>
        <dbReference type="Proteomes" id="UP000515800"/>
    </source>
</evidence>
<organism evidence="2 3">
    <name type="scientific">Weissella diestrammenae</name>
    <dbReference type="NCBI Taxonomy" id="1162633"/>
    <lineage>
        <taxon>Bacteria</taxon>
        <taxon>Bacillati</taxon>
        <taxon>Bacillota</taxon>
        <taxon>Bacilli</taxon>
        <taxon>Lactobacillales</taxon>
        <taxon>Lactobacillaceae</taxon>
        <taxon>Weissella</taxon>
    </lineage>
</organism>
<gene>
    <name evidence="2" type="ORF">H9L19_02645</name>
</gene>
<evidence type="ECO:0000313" key="2">
    <source>
        <dbReference type="EMBL" id="QNN75780.1"/>
    </source>
</evidence>
<keyword evidence="1" id="KW-0732">Signal</keyword>
<dbReference type="Proteomes" id="UP000515800">
    <property type="component" value="Chromosome"/>
</dbReference>
<reference evidence="2 3" key="1">
    <citation type="submission" date="2020-08" db="EMBL/GenBank/DDBJ databases">
        <title>Genome sequence of Weissella diestrammenae KACC 16890T.</title>
        <authorList>
            <person name="Hyun D.-W."/>
            <person name="Bae J.-W."/>
        </authorList>
    </citation>
    <scope>NUCLEOTIDE SEQUENCE [LARGE SCALE GENOMIC DNA]</scope>
    <source>
        <strain evidence="2 3">KACC 16890</strain>
    </source>
</reference>
<evidence type="ECO:0000256" key="1">
    <source>
        <dbReference type="SAM" id="SignalP"/>
    </source>
</evidence>
<dbReference type="KEGG" id="wdi:H9L19_02645"/>
<dbReference type="Gene3D" id="2.60.40.10">
    <property type="entry name" value="Immunoglobulins"/>
    <property type="match status" value="2"/>
</dbReference>
<keyword evidence="3" id="KW-1185">Reference proteome</keyword>
<dbReference type="RefSeq" id="WP_187529612.1">
    <property type="nucleotide sequence ID" value="NZ_CP060724.1"/>
</dbReference>
<feature type="chain" id="PRO_5028893938" description="Prealbumin-like fold domain-containing protein" evidence="1">
    <location>
        <begin position="32"/>
        <end position="864"/>
    </location>
</feature>